<dbReference type="EMBL" id="JAUIZM010000005">
    <property type="protein sequence ID" value="KAK1382294.1"/>
    <property type="molecule type" value="Genomic_DNA"/>
</dbReference>
<name>A0AAD8MRL4_9APIA</name>
<keyword evidence="1" id="KW-0472">Membrane</keyword>
<keyword evidence="1" id="KW-1133">Transmembrane helix</keyword>
<evidence type="ECO:0000256" key="1">
    <source>
        <dbReference type="SAM" id="Phobius"/>
    </source>
</evidence>
<reference evidence="2" key="1">
    <citation type="submission" date="2023-02" db="EMBL/GenBank/DDBJ databases">
        <title>Genome of toxic invasive species Heracleum sosnowskyi carries increased number of genes despite the absence of recent whole-genome duplications.</title>
        <authorList>
            <person name="Schelkunov M."/>
            <person name="Shtratnikova V."/>
            <person name="Makarenko M."/>
            <person name="Klepikova A."/>
            <person name="Omelchenko D."/>
            <person name="Novikova G."/>
            <person name="Obukhova E."/>
            <person name="Bogdanov V."/>
            <person name="Penin A."/>
            <person name="Logacheva M."/>
        </authorList>
    </citation>
    <scope>NUCLEOTIDE SEQUENCE</scope>
    <source>
        <strain evidence="2">Hsosn_3</strain>
        <tissue evidence="2">Leaf</tissue>
    </source>
</reference>
<dbReference type="AlphaFoldDB" id="A0AAD8MRL4"/>
<feature type="transmembrane region" description="Helical" evidence="1">
    <location>
        <begin position="77"/>
        <end position="100"/>
    </location>
</feature>
<evidence type="ECO:0000313" key="2">
    <source>
        <dbReference type="EMBL" id="KAK1382294.1"/>
    </source>
</evidence>
<proteinExistence type="predicted"/>
<gene>
    <name evidence="2" type="ORF">POM88_020029</name>
</gene>
<accession>A0AAD8MRL4</accession>
<keyword evidence="3" id="KW-1185">Reference proteome</keyword>
<reference evidence="2" key="2">
    <citation type="submission" date="2023-05" db="EMBL/GenBank/DDBJ databases">
        <authorList>
            <person name="Schelkunov M.I."/>
        </authorList>
    </citation>
    <scope>NUCLEOTIDE SEQUENCE</scope>
    <source>
        <strain evidence="2">Hsosn_3</strain>
        <tissue evidence="2">Leaf</tissue>
    </source>
</reference>
<protein>
    <submittedName>
        <fullName evidence="2">Uncharacterized protein</fullName>
    </submittedName>
</protein>
<keyword evidence="1" id="KW-0812">Transmembrane</keyword>
<comment type="caution">
    <text evidence="2">The sequence shown here is derived from an EMBL/GenBank/DDBJ whole genome shotgun (WGS) entry which is preliminary data.</text>
</comment>
<dbReference type="Proteomes" id="UP001237642">
    <property type="component" value="Unassembled WGS sequence"/>
</dbReference>
<sequence length="127" mass="14257">MNWEMADPEDDLLNRYKLIAVCLSPAEIGNMKKTFASVRKLLEGAILEKWRKEASSSDTMSKLCGTCYPKDYTSMSFGYSVANTTSGFIWSALMFLANIYDVSKKQKGTRAVKGITPRKLDYQDACT</sequence>
<evidence type="ECO:0000313" key="3">
    <source>
        <dbReference type="Proteomes" id="UP001237642"/>
    </source>
</evidence>
<organism evidence="2 3">
    <name type="scientific">Heracleum sosnowskyi</name>
    <dbReference type="NCBI Taxonomy" id="360622"/>
    <lineage>
        <taxon>Eukaryota</taxon>
        <taxon>Viridiplantae</taxon>
        <taxon>Streptophyta</taxon>
        <taxon>Embryophyta</taxon>
        <taxon>Tracheophyta</taxon>
        <taxon>Spermatophyta</taxon>
        <taxon>Magnoliopsida</taxon>
        <taxon>eudicotyledons</taxon>
        <taxon>Gunneridae</taxon>
        <taxon>Pentapetalae</taxon>
        <taxon>asterids</taxon>
        <taxon>campanulids</taxon>
        <taxon>Apiales</taxon>
        <taxon>Apiaceae</taxon>
        <taxon>Apioideae</taxon>
        <taxon>apioid superclade</taxon>
        <taxon>Tordylieae</taxon>
        <taxon>Tordyliinae</taxon>
        <taxon>Heracleum</taxon>
    </lineage>
</organism>